<organism evidence="1 2">
    <name type="scientific">Candidatus Falkowbacteria bacterium CG10_big_fil_rev_8_21_14_0_10_37_6</name>
    <dbReference type="NCBI Taxonomy" id="1974563"/>
    <lineage>
        <taxon>Bacteria</taxon>
        <taxon>Candidatus Falkowiibacteriota</taxon>
    </lineage>
</organism>
<protein>
    <submittedName>
        <fullName evidence="1">Uncharacterized protein</fullName>
    </submittedName>
</protein>
<accession>A0A2H0V7R6</accession>
<reference evidence="2" key="1">
    <citation type="submission" date="2017-09" db="EMBL/GenBank/DDBJ databases">
        <title>Depth-based differentiation of microbial function through sediment-hosted aquifers and enrichment of novel symbionts in the deep terrestrial subsurface.</title>
        <authorList>
            <person name="Probst A.J."/>
            <person name="Ladd B."/>
            <person name="Jarett J.K."/>
            <person name="Geller-Mcgrath D.E."/>
            <person name="Sieber C.M.K."/>
            <person name="Emerson J.B."/>
            <person name="Anantharaman K."/>
            <person name="Thomas B.C."/>
            <person name="Malmstrom R."/>
            <person name="Stieglmeier M."/>
            <person name="Klingl A."/>
            <person name="Woyke T."/>
            <person name="Ryan C.M."/>
            <person name="Banfield J.F."/>
        </authorList>
    </citation>
    <scope>NUCLEOTIDE SEQUENCE [LARGE SCALE GENOMIC DNA]</scope>
</reference>
<proteinExistence type="predicted"/>
<gene>
    <name evidence="1" type="ORF">COT95_00295</name>
</gene>
<dbReference type="EMBL" id="PFAN01000016">
    <property type="protein sequence ID" value="PIR95146.1"/>
    <property type="molecule type" value="Genomic_DNA"/>
</dbReference>
<dbReference type="Proteomes" id="UP000228614">
    <property type="component" value="Unassembled WGS sequence"/>
</dbReference>
<name>A0A2H0V7R6_9BACT</name>
<comment type="caution">
    <text evidence="1">The sequence shown here is derived from an EMBL/GenBank/DDBJ whole genome shotgun (WGS) entry which is preliminary data.</text>
</comment>
<evidence type="ECO:0000313" key="1">
    <source>
        <dbReference type="EMBL" id="PIR95146.1"/>
    </source>
</evidence>
<evidence type="ECO:0000313" key="2">
    <source>
        <dbReference type="Proteomes" id="UP000228614"/>
    </source>
</evidence>
<sequence length="164" mass="18627">MAINFFKAMPDINTKIENPSIEQVPEDAKVHVERLANYSSGFERIQEKAEEKKSFSEGSLPVFSANVSGVNAQKKELTTANIEKALSNDLVDVYLQMTPAQQIEFKQQGEQTAREIKTLLSKTKVNVKKITKIILNWLKMIPGINKFFLEQEAKIKTDEILKLK</sequence>
<dbReference type="AlphaFoldDB" id="A0A2H0V7R6"/>